<reference evidence="3" key="1">
    <citation type="submission" date="2017-09" db="EMBL/GenBank/DDBJ databases">
        <title>Depth-based differentiation of microbial function through sediment-hosted aquifers and enrichment of novel symbionts in the deep terrestrial subsurface.</title>
        <authorList>
            <person name="Probst A.J."/>
            <person name="Ladd B."/>
            <person name="Jarett J.K."/>
            <person name="Geller-Mcgrath D.E."/>
            <person name="Sieber C.M.K."/>
            <person name="Emerson J.B."/>
            <person name="Anantharaman K."/>
            <person name="Thomas B.C."/>
            <person name="Malmstrom R."/>
            <person name="Stieglmeier M."/>
            <person name="Klingl A."/>
            <person name="Woyke T."/>
            <person name="Ryan C.M."/>
            <person name="Banfield J.F."/>
        </authorList>
    </citation>
    <scope>NUCLEOTIDE SEQUENCE [LARGE SCALE GENOMIC DNA]</scope>
</reference>
<evidence type="ECO:0000256" key="1">
    <source>
        <dbReference type="SAM" id="Phobius"/>
    </source>
</evidence>
<dbReference type="Proteomes" id="UP000228711">
    <property type="component" value="Unassembled WGS sequence"/>
</dbReference>
<name>A0A2H0YUF7_9BACT</name>
<keyword evidence="1" id="KW-0472">Membrane</keyword>
<dbReference type="AlphaFoldDB" id="A0A2H0YUF7"/>
<accession>A0A2H0YUF7</accession>
<feature type="non-terminal residue" evidence="2">
    <location>
        <position position="1"/>
    </location>
</feature>
<feature type="transmembrane region" description="Helical" evidence="1">
    <location>
        <begin position="207"/>
        <end position="228"/>
    </location>
</feature>
<evidence type="ECO:0000313" key="3">
    <source>
        <dbReference type="Proteomes" id="UP000228711"/>
    </source>
</evidence>
<dbReference type="InterPro" id="IPR013783">
    <property type="entry name" value="Ig-like_fold"/>
</dbReference>
<dbReference type="Gene3D" id="2.60.40.10">
    <property type="entry name" value="Immunoglobulins"/>
    <property type="match status" value="1"/>
</dbReference>
<keyword evidence="1" id="KW-1133">Transmembrane helix</keyword>
<keyword evidence="1" id="KW-0812">Transmembrane</keyword>
<comment type="caution">
    <text evidence="2">The sequence shown here is derived from an EMBL/GenBank/DDBJ whole genome shotgun (WGS) entry which is preliminary data.</text>
</comment>
<sequence length="239" mass="25529">PEPTPEPTPAPVTAAEIISETTNTIETEQSSSVDISITLKNTGTTAWDSDYTIRPTEASEEFLASSTDFSNIPLGKTVSPDETITLTFPLQIPENPGKFTLGLVLGDSDTIISGSEVLYTLLVNQKPPVDIAYNQAVARENATPAQLALAKINPPEQTIKATTAENEGLISAVAASANRFFLGFLVFITAALILNIVIRIRVQQGHVIAQVMVVVVLAGVAFFTQFSFLENIGSVLKII</sequence>
<dbReference type="EMBL" id="PEXV01000014">
    <property type="protein sequence ID" value="PIS41929.1"/>
    <property type="molecule type" value="Genomic_DNA"/>
</dbReference>
<organism evidence="2 3">
    <name type="scientific">Candidatus Kerfeldbacteria bacterium CG08_land_8_20_14_0_20_42_7</name>
    <dbReference type="NCBI Taxonomy" id="2014245"/>
    <lineage>
        <taxon>Bacteria</taxon>
        <taxon>Candidatus Kerfeldiibacteriota</taxon>
    </lineage>
</organism>
<gene>
    <name evidence="2" type="ORF">COT25_00450</name>
</gene>
<proteinExistence type="predicted"/>
<evidence type="ECO:0000313" key="2">
    <source>
        <dbReference type="EMBL" id="PIS41929.1"/>
    </source>
</evidence>
<protein>
    <submittedName>
        <fullName evidence="2">Uncharacterized protein</fullName>
    </submittedName>
</protein>
<feature type="transmembrane region" description="Helical" evidence="1">
    <location>
        <begin position="180"/>
        <end position="200"/>
    </location>
</feature>